<sequence>MADFDVSKPSTARVYDYWLKGKDNFAADREVGDRLMKIAPELPVMVRENKELLTRAVDWSARQGIRQFIDLGCGLPTKPSTHQTARLVAPEAMTAYVDNDPVVISHLAVLRAKDPMVTVIDNDVDDSGTVLAAAGERIDLSRPACLLLGALVHFYRPDAARDLIAKYVPALAPGSHVVLTAGYMPPGPDAERFVTVYSAGPRPLYVHSAEDLLSFLDGLEVLPPGVADARVWRPGRTAVPAPERRAIWMNGVMAQVPARND</sequence>
<dbReference type="Gene3D" id="3.40.50.150">
    <property type="entry name" value="Vaccinia Virus protein VP39"/>
    <property type="match status" value="1"/>
</dbReference>
<dbReference type="Pfam" id="PF04672">
    <property type="entry name" value="Methyltransf_19"/>
    <property type="match status" value="1"/>
</dbReference>
<keyword evidence="2" id="KW-1185">Reference proteome</keyword>
<dbReference type="GO" id="GO:0032259">
    <property type="term" value="P:methylation"/>
    <property type="evidence" value="ECO:0007669"/>
    <property type="project" value="UniProtKB-KW"/>
</dbReference>
<evidence type="ECO:0000313" key="1">
    <source>
        <dbReference type="EMBL" id="GAA4499253.1"/>
    </source>
</evidence>
<protein>
    <submittedName>
        <fullName evidence="1">SAM-dependent methyltransferase</fullName>
    </submittedName>
</protein>
<proteinExistence type="predicted"/>
<dbReference type="PIRSF" id="PIRSF017393">
    <property type="entry name" value="MTase_SAV2177"/>
    <property type="match status" value="1"/>
</dbReference>
<dbReference type="InterPro" id="IPR029063">
    <property type="entry name" value="SAM-dependent_MTases_sf"/>
</dbReference>
<accession>A0ABP8QA91</accession>
<dbReference type="EMBL" id="BAABHF010000024">
    <property type="protein sequence ID" value="GAA4499253.1"/>
    <property type="molecule type" value="Genomic_DNA"/>
</dbReference>
<keyword evidence="1" id="KW-0489">Methyltransferase</keyword>
<evidence type="ECO:0000313" key="2">
    <source>
        <dbReference type="Proteomes" id="UP001500503"/>
    </source>
</evidence>
<dbReference type="GO" id="GO:0008168">
    <property type="term" value="F:methyltransferase activity"/>
    <property type="evidence" value="ECO:0007669"/>
    <property type="project" value="UniProtKB-KW"/>
</dbReference>
<name>A0ABP8QA91_9ACTN</name>
<organism evidence="1 2">
    <name type="scientific">Actinoallomurus oryzae</name>
    <dbReference type="NCBI Taxonomy" id="502180"/>
    <lineage>
        <taxon>Bacteria</taxon>
        <taxon>Bacillati</taxon>
        <taxon>Actinomycetota</taxon>
        <taxon>Actinomycetes</taxon>
        <taxon>Streptosporangiales</taxon>
        <taxon>Thermomonosporaceae</taxon>
        <taxon>Actinoallomurus</taxon>
    </lineage>
</organism>
<dbReference type="InterPro" id="IPR006764">
    <property type="entry name" value="SAM_dep_MeTrfase_SAV2177_type"/>
</dbReference>
<keyword evidence="1" id="KW-0808">Transferase</keyword>
<dbReference type="Proteomes" id="UP001500503">
    <property type="component" value="Unassembled WGS sequence"/>
</dbReference>
<reference evidence="2" key="1">
    <citation type="journal article" date="2019" name="Int. J. Syst. Evol. Microbiol.">
        <title>The Global Catalogue of Microorganisms (GCM) 10K type strain sequencing project: providing services to taxonomists for standard genome sequencing and annotation.</title>
        <authorList>
            <consortium name="The Broad Institute Genomics Platform"/>
            <consortium name="The Broad Institute Genome Sequencing Center for Infectious Disease"/>
            <person name="Wu L."/>
            <person name="Ma J."/>
        </authorList>
    </citation>
    <scope>NUCLEOTIDE SEQUENCE [LARGE SCALE GENOMIC DNA]</scope>
    <source>
        <strain evidence="2">JCM 17933</strain>
    </source>
</reference>
<gene>
    <name evidence="1" type="ORF">GCM10023191_045800</name>
</gene>
<dbReference type="SUPFAM" id="SSF53335">
    <property type="entry name" value="S-adenosyl-L-methionine-dependent methyltransferases"/>
    <property type="match status" value="1"/>
</dbReference>
<comment type="caution">
    <text evidence="1">The sequence shown here is derived from an EMBL/GenBank/DDBJ whole genome shotgun (WGS) entry which is preliminary data.</text>
</comment>